<evidence type="ECO:0000313" key="3">
    <source>
        <dbReference type="EMBL" id="QEX16785.1"/>
    </source>
</evidence>
<name>A0A5J6MJX1_9PROT</name>
<dbReference type="KEGG" id="htq:FRZ44_20800"/>
<keyword evidence="4" id="KW-1185">Reference proteome</keyword>
<evidence type="ECO:0000313" key="4">
    <source>
        <dbReference type="Proteomes" id="UP000326202"/>
    </source>
</evidence>
<feature type="region of interest" description="Disordered" evidence="1">
    <location>
        <begin position="1"/>
        <end position="35"/>
    </location>
</feature>
<evidence type="ECO:0000256" key="2">
    <source>
        <dbReference type="SAM" id="Phobius"/>
    </source>
</evidence>
<dbReference type="Proteomes" id="UP000326202">
    <property type="component" value="Chromosome"/>
</dbReference>
<feature type="transmembrane region" description="Helical" evidence="2">
    <location>
        <begin position="62"/>
        <end position="82"/>
    </location>
</feature>
<keyword evidence="2" id="KW-0472">Membrane</keyword>
<protein>
    <submittedName>
        <fullName evidence="3">Uncharacterized protein</fullName>
    </submittedName>
</protein>
<sequence>MEALGPQVVAGKLQGPGTSYGRGADVRGIVDSDPHPSRSFVESWLAEKARAAEALERARFRWVVWLAVAAAIFSAIAAWPILRSWLD</sequence>
<feature type="compositionally biased region" description="Basic and acidic residues" evidence="1">
    <location>
        <begin position="24"/>
        <end position="35"/>
    </location>
</feature>
<gene>
    <name evidence="3" type="ORF">FRZ44_20800</name>
</gene>
<evidence type="ECO:0000256" key="1">
    <source>
        <dbReference type="SAM" id="MobiDB-lite"/>
    </source>
</evidence>
<organism evidence="3 4">
    <name type="scientific">Hypericibacter terrae</name>
    <dbReference type="NCBI Taxonomy" id="2602015"/>
    <lineage>
        <taxon>Bacteria</taxon>
        <taxon>Pseudomonadati</taxon>
        <taxon>Pseudomonadota</taxon>
        <taxon>Alphaproteobacteria</taxon>
        <taxon>Rhodospirillales</taxon>
        <taxon>Dongiaceae</taxon>
        <taxon>Hypericibacter</taxon>
    </lineage>
</organism>
<keyword evidence="2" id="KW-0812">Transmembrane</keyword>
<reference evidence="3 4" key="1">
    <citation type="submission" date="2019-08" db="EMBL/GenBank/DDBJ databases">
        <title>Hyperibacter terrae gen. nov., sp. nov. and Hyperibacter viscosus sp. nov., two new members in the family Rhodospirillaceae isolated from the rhizosphere of Hypericum perforatum.</title>
        <authorList>
            <person name="Noviana Z."/>
        </authorList>
    </citation>
    <scope>NUCLEOTIDE SEQUENCE [LARGE SCALE GENOMIC DNA]</scope>
    <source>
        <strain evidence="3 4">R5913</strain>
    </source>
</reference>
<keyword evidence="2" id="KW-1133">Transmembrane helix</keyword>
<dbReference type="AlphaFoldDB" id="A0A5J6MJX1"/>
<accession>A0A5J6MJX1</accession>
<proteinExistence type="predicted"/>
<dbReference type="EMBL" id="CP042906">
    <property type="protein sequence ID" value="QEX16785.1"/>
    <property type="molecule type" value="Genomic_DNA"/>
</dbReference>